<evidence type="ECO:0000313" key="6">
    <source>
        <dbReference type="EMBL" id="CAI8035904.1"/>
    </source>
</evidence>
<dbReference type="GO" id="GO:0005737">
    <property type="term" value="C:cytoplasm"/>
    <property type="evidence" value="ECO:0007669"/>
    <property type="project" value="TreeGrafter"/>
</dbReference>
<dbReference type="SUPFAM" id="SSF140959">
    <property type="entry name" value="Indolic compounds 2,3-dioxygenase-like"/>
    <property type="match status" value="1"/>
</dbReference>
<dbReference type="InterPro" id="IPR037217">
    <property type="entry name" value="Trp/Indoleamine_2_3_dOase-like"/>
</dbReference>
<dbReference type="GO" id="GO:0005506">
    <property type="term" value="F:iron ion binding"/>
    <property type="evidence" value="ECO:0007669"/>
    <property type="project" value="InterPro"/>
</dbReference>
<feature type="binding site" description="proximal binding residue" evidence="5">
    <location>
        <position position="344"/>
    </location>
    <ligand>
        <name>heme b</name>
        <dbReference type="ChEBI" id="CHEBI:60344"/>
    </ligand>
    <ligandPart>
        <name>Fe</name>
        <dbReference type="ChEBI" id="CHEBI:18248"/>
    </ligandPart>
</feature>
<accession>A0AA35WWY4</accession>
<dbReference type="GO" id="GO:0016705">
    <property type="term" value="F:oxidoreductase activity, acting on paired donors, with incorporation or reduction of molecular oxygen"/>
    <property type="evidence" value="ECO:0007669"/>
    <property type="project" value="InterPro"/>
</dbReference>
<dbReference type="InterPro" id="IPR000898">
    <property type="entry name" value="Indolamine_dOase"/>
</dbReference>
<name>A0AA35WWY4_GEOBA</name>
<dbReference type="Proteomes" id="UP001174909">
    <property type="component" value="Unassembled WGS sequence"/>
</dbReference>
<gene>
    <name evidence="6" type="ORF">GBAR_LOCUS20148</name>
</gene>
<evidence type="ECO:0000256" key="2">
    <source>
        <dbReference type="ARBA" id="ARBA00010617"/>
    </source>
</evidence>
<dbReference type="SUPFAM" id="SSF48264">
    <property type="entry name" value="Cytochrome P450"/>
    <property type="match status" value="1"/>
</dbReference>
<dbReference type="GO" id="GO:0004497">
    <property type="term" value="F:monooxygenase activity"/>
    <property type="evidence" value="ECO:0007669"/>
    <property type="project" value="InterPro"/>
</dbReference>
<dbReference type="GO" id="GO:0019441">
    <property type="term" value="P:L-tryptophan catabolic process to kynurenine"/>
    <property type="evidence" value="ECO:0007669"/>
    <property type="project" value="InterPro"/>
</dbReference>
<dbReference type="PANTHER" id="PTHR28657:SF5">
    <property type="entry name" value="INDOLEAMINE 2,3-DIOXYGENASE"/>
    <property type="match status" value="1"/>
</dbReference>
<keyword evidence="4 5" id="KW-0408">Iron</keyword>
<dbReference type="InterPro" id="IPR036396">
    <property type="entry name" value="Cyt_P450_sf"/>
</dbReference>
<dbReference type="GO" id="GO:0020037">
    <property type="term" value="F:heme binding"/>
    <property type="evidence" value="ECO:0007669"/>
    <property type="project" value="InterPro"/>
</dbReference>
<dbReference type="Gene3D" id="1.20.58.480">
    <property type="match status" value="1"/>
</dbReference>
<dbReference type="Pfam" id="PF01231">
    <property type="entry name" value="IDO"/>
    <property type="match status" value="1"/>
</dbReference>
<organism evidence="6 7">
    <name type="scientific">Geodia barretti</name>
    <name type="common">Barrett's horny sponge</name>
    <dbReference type="NCBI Taxonomy" id="519541"/>
    <lineage>
        <taxon>Eukaryota</taxon>
        <taxon>Metazoa</taxon>
        <taxon>Porifera</taxon>
        <taxon>Demospongiae</taxon>
        <taxon>Heteroscleromorpha</taxon>
        <taxon>Tetractinellida</taxon>
        <taxon>Astrophorina</taxon>
        <taxon>Geodiidae</taxon>
        <taxon>Geodia</taxon>
    </lineage>
</organism>
<dbReference type="GO" id="GO:0034354">
    <property type="term" value="P:'de novo' NAD+ biosynthetic process from L-tryptophan"/>
    <property type="evidence" value="ECO:0007669"/>
    <property type="project" value="TreeGrafter"/>
</dbReference>
<evidence type="ECO:0000313" key="7">
    <source>
        <dbReference type="Proteomes" id="UP001174909"/>
    </source>
</evidence>
<evidence type="ECO:0000256" key="3">
    <source>
        <dbReference type="ARBA" id="ARBA00022723"/>
    </source>
</evidence>
<dbReference type="PRINTS" id="PR00463">
    <property type="entry name" value="EP450I"/>
</dbReference>
<dbReference type="PANTHER" id="PTHR28657">
    <property type="entry name" value="INDOLEAMINE 2,3-DIOXYGENASE"/>
    <property type="match status" value="1"/>
</dbReference>
<comment type="caution">
    <text evidence="6">The sequence shown here is derived from an EMBL/GenBank/DDBJ whole genome shotgun (WGS) entry which is preliminary data.</text>
</comment>
<evidence type="ECO:0000256" key="4">
    <source>
        <dbReference type="ARBA" id="ARBA00023004"/>
    </source>
</evidence>
<evidence type="ECO:0000256" key="1">
    <source>
        <dbReference type="ARBA" id="ARBA00007119"/>
    </source>
</evidence>
<dbReference type="EMBL" id="CASHTH010002832">
    <property type="protein sequence ID" value="CAI8035904.1"/>
    <property type="molecule type" value="Genomic_DNA"/>
</dbReference>
<comment type="similarity">
    <text evidence="1">Belongs to the indoleamine 2,3-dioxygenase family.</text>
</comment>
<protein>
    <submittedName>
        <fullName evidence="6">Indoleamine 2,3-dioxygenase 2</fullName>
    </submittedName>
</protein>
<comment type="similarity">
    <text evidence="2">Belongs to the cytochrome P450 family.</text>
</comment>
<keyword evidence="5" id="KW-0349">Heme</keyword>
<evidence type="ECO:0000256" key="5">
    <source>
        <dbReference type="PIRSR" id="PIRSR600898-1"/>
    </source>
</evidence>
<proteinExistence type="inferred from homology"/>
<dbReference type="Gene3D" id="1.10.630.10">
    <property type="entry name" value="Cytochrome P450"/>
    <property type="match status" value="1"/>
</dbReference>
<dbReference type="AlphaFoldDB" id="A0AA35WWY4"/>
<dbReference type="Pfam" id="PF00067">
    <property type="entry name" value="p450"/>
    <property type="match status" value="1"/>
</dbReference>
<dbReference type="GO" id="GO:0033754">
    <property type="term" value="F:indoleamine 2,3-dioxygenase activity"/>
    <property type="evidence" value="ECO:0007669"/>
    <property type="project" value="TreeGrafter"/>
</dbReference>
<sequence>MAAIETRSTLLSFDISEETGFIPQRPPLSSLPPYFREWEGLVDQLSEKLQRKELRQAVHRLPEVGFSSETLHSDEEWQRALVVLSMLFQGYMWQDGEAGLPSKMPALLSVPFHRVTEKIGVPLVGVYTASALYNWHMLDPDKPMELDNIHANVTYTGTEDESWFYMVAVQVELEAVPALKAIWNGVSAKKEGDTAALVGHLAVIESAITAIHRTLRRMSERCNPKVFFVDIRPYFSGTKGLNVFPDGMIYEGVDSKPRKYYGSSAGQSSAIRAIDVFIGVEHTGPNAEFIIAMEDYMPRKHRQFLRHVAEQPPLRQYVVESQNNDLIQQFNATVEAFVRYRSYHITVVTRYIVNQRAHSVNASLDMKGTGGTHFMKVYGGFTMETLMATAFGQDVAVQRGEGDQVSKAADTVFRAAEEGSAISLEFLTFILSSFPWLEPLILRAFRQSEAGQAMKLMHTAASNLIRARIESEHPSKVKDLLQLMIDATMDEDNGDNPSGKKLTSEQIAGFSIDFFLAGYETTATTLGFTSYLLAMNTHVQEKLRLMNTLRKIQTQRHCYKTVTVGGVTIPKGADAFFPLNIIHHMPQYWPDPYKFDPERQVSTTITLIRT</sequence>
<reference evidence="6" key="1">
    <citation type="submission" date="2023-03" db="EMBL/GenBank/DDBJ databases">
        <authorList>
            <person name="Steffen K."/>
            <person name="Cardenas P."/>
        </authorList>
    </citation>
    <scope>NUCLEOTIDE SEQUENCE</scope>
</reference>
<keyword evidence="3 5" id="KW-0479">Metal-binding</keyword>
<keyword evidence="7" id="KW-1185">Reference proteome</keyword>
<dbReference type="InterPro" id="IPR002401">
    <property type="entry name" value="Cyt_P450_E_grp-I"/>
</dbReference>
<dbReference type="InterPro" id="IPR001128">
    <property type="entry name" value="Cyt_P450"/>
</dbReference>